<accession>A0ABU0RAZ8</accession>
<evidence type="ECO:0000313" key="3">
    <source>
        <dbReference type="Proteomes" id="UP001239083"/>
    </source>
</evidence>
<dbReference type="Proteomes" id="UP001239083">
    <property type="component" value="Unassembled WGS sequence"/>
</dbReference>
<evidence type="ECO:0000256" key="1">
    <source>
        <dbReference type="SAM" id="SignalP"/>
    </source>
</evidence>
<keyword evidence="1" id="KW-0732">Signal</keyword>
<sequence length="171" mass="17016">MMSRMTRAAALLAGCALMVAVGSVGSAGSAAQTEAAWFAGESATGSFTALAVGTPTIVSCTAGGNVVTPTLSLRWSFPVGSGYTVPTNLNLYYSNNGAIPNLLPITTGATTAGPDAGGVYTTTYNIGLLGGILSTQAAIAVESKVGNWTSPRVARLATWPLTIGAATCVPA</sequence>
<dbReference type="EMBL" id="JAUSYY010000001">
    <property type="protein sequence ID" value="MDQ0895238.1"/>
    <property type="molecule type" value="Genomic_DNA"/>
</dbReference>
<feature type="chain" id="PRO_5046431715" description="Ig-like domain-containing protein" evidence="1">
    <location>
        <begin position="27"/>
        <end position="171"/>
    </location>
</feature>
<name>A0ABU0RAZ8_9MICO</name>
<comment type="caution">
    <text evidence="2">The sequence shown here is derived from an EMBL/GenBank/DDBJ whole genome shotgun (WGS) entry which is preliminary data.</text>
</comment>
<organism evidence="2 3">
    <name type="scientific">Agromyces ramosus</name>
    <dbReference type="NCBI Taxonomy" id="33879"/>
    <lineage>
        <taxon>Bacteria</taxon>
        <taxon>Bacillati</taxon>
        <taxon>Actinomycetota</taxon>
        <taxon>Actinomycetes</taxon>
        <taxon>Micrococcales</taxon>
        <taxon>Microbacteriaceae</taxon>
        <taxon>Agromyces</taxon>
    </lineage>
</organism>
<evidence type="ECO:0008006" key="4">
    <source>
        <dbReference type="Google" id="ProtNLM"/>
    </source>
</evidence>
<reference evidence="2 3" key="1">
    <citation type="submission" date="2023-07" db="EMBL/GenBank/DDBJ databases">
        <title>Comparative genomics of wheat-associated soil bacteria to identify genetic determinants of phenazine resistance.</title>
        <authorList>
            <person name="Mouncey N."/>
        </authorList>
    </citation>
    <scope>NUCLEOTIDE SEQUENCE [LARGE SCALE GENOMIC DNA]</scope>
    <source>
        <strain evidence="2 3">V3I3</strain>
    </source>
</reference>
<protein>
    <recommendedName>
        <fullName evidence="4">Ig-like domain-containing protein</fullName>
    </recommendedName>
</protein>
<keyword evidence="3" id="KW-1185">Reference proteome</keyword>
<gene>
    <name evidence="2" type="ORF">QFZ26_002793</name>
</gene>
<proteinExistence type="predicted"/>
<evidence type="ECO:0000313" key="2">
    <source>
        <dbReference type="EMBL" id="MDQ0895238.1"/>
    </source>
</evidence>
<feature type="signal peptide" evidence="1">
    <location>
        <begin position="1"/>
        <end position="26"/>
    </location>
</feature>